<proteinExistence type="inferred from homology"/>
<feature type="region of interest" description="Disordered" evidence="4">
    <location>
        <begin position="164"/>
        <end position="183"/>
    </location>
</feature>
<dbReference type="InterPro" id="IPR015590">
    <property type="entry name" value="Aldehyde_DH_dom"/>
</dbReference>
<keyword evidence="7" id="KW-1185">Reference proteome</keyword>
<evidence type="ECO:0000259" key="5">
    <source>
        <dbReference type="Pfam" id="PF00171"/>
    </source>
</evidence>
<dbReference type="GO" id="GO:0004029">
    <property type="term" value="F:aldehyde dehydrogenase (NAD+) activity"/>
    <property type="evidence" value="ECO:0007669"/>
    <property type="project" value="UniProtKB-EC"/>
</dbReference>
<dbReference type="Gene3D" id="3.40.309.10">
    <property type="entry name" value="Aldehyde Dehydrogenase, Chain A, domain 2"/>
    <property type="match status" value="1"/>
</dbReference>
<feature type="domain" description="Aldehyde dehydrogenase" evidence="5">
    <location>
        <begin position="169"/>
        <end position="291"/>
    </location>
</feature>
<sequence length="346" mass="38462">MYSASAVEKLDGLLALWLTISSRLLLIVQHPSQWWASIDYELVILHVQLHVVCHDEPTSASRDHDDSEVSRLAQTFLCDSVARVGLFMEARLVPVVILYLLSPSVLASPVTVDKCFNGFCTVLPVLAEPRSILVQCMGVFVCGYAYVEERTAKNVVGDPFKADTFQGPQSSKEADSKIETGGERHGEEGYFIQPTVFSNVSEDMKIMQEEVFGPVCAISKFKTEEEVFRLGNETTCGLAAAVHTTNLNTTIRVANALKASTAWVNNYSMLSNQVPFDGFKEPSIGHDVLVYACVAQGIWFRLLWLLDRRPLAANVLLLLIKYQPSRMLERCRSVRLATGSGDYYPE</sequence>
<gene>
    <name evidence="6" type="ORF">AYO21_09270</name>
</gene>
<evidence type="ECO:0000256" key="3">
    <source>
        <dbReference type="ARBA" id="ARBA00049194"/>
    </source>
</evidence>
<dbReference type="PANTHER" id="PTHR11699">
    <property type="entry name" value="ALDEHYDE DEHYDROGENASE-RELATED"/>
    <property type="match status" value="1"/>
</dbReference>
<dbReference type="RefSeq" id="XP_022508491.1">
    <property type="nucleotide sequence ID" value="XM_022659208.1"/>
</dbReference>
<dbReference type="EMBL" id="LVKK01000089">
    <property type="protein sequence ID" value="OAG36539.1"/>
    <property type="molecule type" value="Genomic_DNA"/>
</dbReference>
<dbReference type="EC" id="1.2.1.3" evidence="2"/>
<dbReference type="Proteomes" id="UP000077002">
    <property type="component" value="Unassembled WGS sequence"/>
</dbReference>
<feature type="compositionally biased region" description="Basic and acidic residues" evidence="4">
    <location>
        <begin position="172"/>
        <end position="183"/>
    </location>
</feature>
<dbReference type="SUPFAM" id="SSF53720">
    <property type="entry name" value="ALDH-like"/>
    <property type="match status" value="1"/>
</dbReference>
<organism evidence="6 7">
    <name type="scientific">Fonsecaea monophora</name>
    <dbReference type="NCBI Taxonomy" id="254056"/>
    <lineage>
        <taxon>Eukaryota</taxon>
        <taxon>Fungi</taxon>
        <taxon>Dikarya</taxon>
        <taxon>Ascomycota</taxon>
        <taxon>Pezizomycotina</taxon>
        <taxon>Eurotiomycetes</taxon>
        <taxon>Chaetothyriomycetidae</taxon>
        <taxon>Chaetothyriales</taxon>
        <taxon>Herpotrichiellaceae</taxon>
        <taxon>Fonsecaea</taxon>
    </lineage>
</organism>
<reference evidence="6 7" key="1">
    <citation type="submission" date="2016-03" db="EMBL/GenBank/DDBJ databases">
        <title>Draft genome sequence of the Fonsecaea monophora CBS 269.37.</title>
        <authorList>
            <person name="Bombassaro A."/>
            <person name="Vinicius W.A."/>
            <person name="De Hoog S."/>
            <person name="Sun J."/>
            <person name="Souza E.M."/>
            <person name="Raittz R.T."/>
            <person name="Costa F."/>
            <person name="Leao A.C."/>
            <person name="Tadra-Sfeir M.Z."/>
            <person name="Baura V."/>
            <person name="Balsanelli E."/>
            <person name="Pedrosa F.O."/>
            <person name="Moreno L.F."/>
            <person name="Steffens M.B."/>
            <person name="Xi L."/>
            <person name="Bocca A.L."/>
            <person name="Felipe M.S."/>
            <person name="Teixeira M."/>
            <person name="Telles Filho F.Q."/>
            <person name="Azevedo C.M."/>
            <person name="Gomes R."/>
            <person name="Vicente V.A."/>
        </authorList>
    </citation>
    <scope>NUCLEOTIDE SEQUENCE [LARGE SCALE GENOMIC DNA]</scope>
    <source>
        <strain evidence="6 7">CBS 269.37</strain>
    </source>
</reference>
<accession>A0A177F004</accession>
<evidence type="ECO:0000313" key="6">
    <source>
        <dbReference type="EMBL" id="OAG36539.1"/>
    </source>
</evidence>
<evidence type="ECO:0000256" key="2">
    <source>
        <dbReference type="ARBA" id="ARBA00024226"/>
    </source>
</evidence>
<dbReference type="Gene3D" id="3.40.605.10">
    <property type="entry name" value="Aldehyde Dehydrogenase, Chain A, domain 1"/>
    <property type="match status" value="1"/>
</dbReference>
<dbReference type="InterPro" id="IPR016163">
    <property type="entry name" value="Ald_DH_C"/>
</dbReference>
<evidence type="ECO:0000256" key="1">
    <source>
        <dbReference type="ARBA" id="ARBA00009986"/>
    </source>
</evidence>
<comment type="catalytic activity">
    <reaction evidence="3">
        <text>an aldehyde + NAD(+) + H2O = a carboxylate + NADH + 2 H(+)</text>
        <dbReference type="Rhea" id="RHEA:16185"/>
        <dbReference type="ChEBI" id="CHEBI:15377"/>
        <dbReference type="ChEBI" id="CHEBI:15378"/>
        <dbReference type="ChEBI" id="CHEBI:17478"/>
        <dbReference type="ChEBI" id="CHEBI:29067"/>
        <dbReference type="ChEBI" id="CHEBI:57540"/>
        <dbReference type="ChEBI" id="CHEBI:57945"/>
        <dbReference type="EC" id="1.2.1.3"/>
    </reaction>
</comment>
<comment type="similarity">
    <text evidence="1">Belongs to the aldehyde dehydrogenase family.</text>
</comment>
<dbReference type="InterPro" id="IPR016161">
    <property type="entry name" value="Ald_DH/histidinol_DH"/>
</dbReference>
<evidence type="ECO:0000256" key="4">
    <source>
        <dbReference type="SAM" id="MobiDB-lite"/>
    </source>
</evidence>
<protein>
    <recommendedName>
        <fullName evidence="2">aldehyde dehydrogenase (NAD(+))</fullName>
        <ecNumber evidence="2">1.2.1.3</ecNumber>
    </recommendedName>
</protein>
<dbReference type="GeneID" id="34604408"/>
<dbReference type="OrthoDB" id="310895at2759"/>
<comment type="caution">
    <text evidence="6">The sequence shown here is derived from an EMBL/GenBank/DDBJ whole genome shotgun (WGS) entry which is preliminary data.</text>
</comment>
<dbReference type="AlphaFoldDB" id="A0A177F004"/>
<name>A0A177F004_9EURO</name>
<dbReference type="Pfam" id="PF00171">
    <property type="entry name" value="Aldedh"/>
    <property type="match status" value="1"/>
</dbReference>
<dbReference type="InterPro" id="IPR016162">
    <property type="entry name" value="Ald_DH_N"/>
</dbReference>
<evidence type="ECO:0000313" key="7">
    <source>
        <dbReference type="Proteomes" id="UP000077002"/>
    </source>
</evidence>